<comment type="caution">
    <text evidence="1">The sequence shown here is derived from an EMBL/GenBank/DDBJ whole genome shotgun (WGS) entry which is preliminary data.</text>
</comment>
<evidence type="ECO:0008006" key="2">
    <source>
        <dbReference type="Google" id="ProtNLM"/>
    </source>
</evidence>
<proteinExistence type="predicted"/>
<accession>A0A0F9UMQ6</accession>
<dbReference type="EMBL" id="LAZR01000079">
    <property type="protein sequence ID" value="KKN94355.1"/>
    <property type="molecule type" value="Genomic_DNA"/>
</dbReference>
<protein>
    <recommendedName>
        <fullName evidence="2">DUF2946 domain-containing protein</fullName>
    </recommendedName>
</protein>
<sequence length="121" mass="12890">MRFLPAFPCQLLATILVLLSLATSGFAHRFAPVDLSPELQAYVANGGALADLCGTGDSPHSGNMADCKTCRLIGAMALPEAVTGLPVPVLEKTQTLRFVAKRLLHTRKPDPSRLTRAPPQV</sequence>
<organism evidence="1">
    <name type="scientific">marine sediment metagenome</name>
    <dbReference type="NCBI Taxonomy" id="412755"/>
    <lineage>
        <taxon>unclassified sequences</taxon>
        <taxon>metagenomes</taxon>
        <taxon>ecological metagenomes</taxon>
    </lineage>
</organism>
<evidence type="ECO:0000313" key="1">
    <source>
        <dbReference type="EMBL" id="KKN94355.1"/>
    </source>
</evidence>
<name>A0A0F9UMQ6_9ZZZZ</name>
<dbReference type="AlphaFoldDB" id="A0A0F9UMQ6"/>
<reference evidence="1" key="1">
    <citation type="journal article" date="2015" name="Nature">
        <title>Complex archaea that bridge the gap between prokaryotes and eukaryotes.</title>
        <authorList>
            <person name="Spang A."/>
            <person name="Saw J.H."/>
            <person name="Jorgensen S.L."/>
            <person name="Zaremba-Niedzwiedzka K."/>
            <person name="Martijn J."/>
            <person name="Lind A.E."/>
            <person name="van Eijk R."/>
            <person name="Schleper C."/>
            <person name="Guy L."/>
            <person name="Ettema T.J."/>
        </authorList>
    </citation>
    <scope>NUCLEOTIDE SEQUENCE</scope>
</reference>
<gene>
    <name evidence="1" type="ORF">LCGC14_0189690</name>
</gene>